<protein>
    <submittedName>
        <fullName evidence="3">Uncharacterized protein</fullName>
    </submittedName>
</protein>
<evidence type="ECO:0000256" key="1">
    <source>
        <dbReference type="SAM" id="Phobius"/>
    </source>
</evidence>
<keyword evidence="1" id="KW-0472">Membrane</keyword>
<name>A0A0D2CGW3_9EURO</name>
<keyword evidence="2" id="KW-0732">Signal</keyword>
<dbReference type="STRING" id="569365.A0A0D2CGW3"/>
<dbReference type="HOGENOM" id="CLU_029268_0_0_1"/>
<sequence>MVPFALVLLVLRIAVIFPPGTLVIALADYEGSRVYKVKVANYSQPPAYLTFSNATWHTGAEGIATESGIWQTLLASSTTSMTIDFDTDPLSIPLRLYLSSPCGPDCSYEVQAALPSAQCEPGLSLDPVRHMYQTDNVYGMDYESFSSLNFSYMAVSHVKRENINGQTTYTLRFDVSFSGSDRLNYTCRIFSNHAQLRLSWSPYGNSIEVLSRSSEIFNASILIDPLYATQYVQAGSKSATPPGASSFPTNFDCLAHSWSCEELSAFSDYLQMLQPSSGWVSANPNATMVLPIGTCEDPVLLPFLADIRQTEKIFWNASVQQFMNTTLASQSLVNTTTVTHANTYQFEKRLNFYLPYGMSLGVSAALLGLSIFFLRDNGFGGGTGFLHILCNTASLNSRIRALALQSAGRDAAARPEELLEERVKFGIVHCEGGERKIGLGAEEDINI</sequence>
<gene>
    <name evidence="3" type="ORF">PV07_05245</name>
</gene>
<dbReference type="EMBL" id="KN847042">
    <property type="protein sequence ID" value="KIW29430.1"/>
    <property type="molecule type" value="Genomic_DNA"/>
</dbReference>
<feature type="transmembrane region" description="Helical" evidence="1">
    <location>
        <begin position="353"/>
        <end position="374"/>
    </location>
</feature>
<evidence type="ECO:0000256" key="2">
    <source>
        <dbReference type="SAM" id="SignalP"/>
    </source>
</evidence>
<feature type="signal peptide" evidence="2">
    <location>
        <begin position="1"/>
        <end position="16"/>
    </location>
</feature>
<reference evidence="3 4" key="1">
    <citation type="submission" date="2015-01" db="EMBL/GenBank/DDBJ databases">
        <title>The Genome Sequence of Cladophialophora immunda CBS83496.</title>
        <authorList>
            <consortium name="The Broad Institute Genomics Platform"/>
            <person name="Cuomo C."/>
            <person name="de Hoog S."/>
            <person name="Gorbushina A."/>
            <person name="Stielow B."/>
            <person name="Teixiera M."/>
            <person name="Abouelleil A."/>
            <person name="Chapman S.B."/>
            <person name="Priest M."/>
            <person name="Young S.K."/>
            <person name="Wortman J."/>
            <person name="Nusbaum C."/>
            <person name="Birren B."/>
        </authorList>
    </citation>
    <scope>NUCLEOTIDE SEQUENCE [LARGE SCALE GENOMIC DNA]</scope>
    <source>
        <strain evidence="3 4">CBS 83496</strain>
    </source>
</reference>
<evidence type="ECO:0000313" key="3">
    <source>
        <dbReference type="EMBL" id="KIW29430.1"/>
    </source>
</evidence>
<organism evidence="3 4">
    <name type="scientific">Cladophialophora immunda</name>
    <dbReference type="NCBI Taxonomy" id="569365"/>
    <lineage>
        <taxon>Eukaryota</taxon>
        <taxon>Fungi</taxon>
        <taxon>Dikarya</taxon>
        <taxon>Ascomycota</taxon>
        <taxon>Pezizomycotina</taxon>
        <taxon>Eurotiomycetes</taxon>
        <taxon>Chaetothyriomycetidae</taxon>
        <taxon>Chaetothyriales</taxon>
        <taxon>Herpotrichiellaceae</taxon>
        <taxon>Cladophialophora</taxon>
    </lineage>
</organism>
<keyword evidence="4" id="KW-1185">Reference proteome</keyword>
<keyword evidence="1" id="KW-0812">Transmembrane</keyword>
<evidence type="ECO:0000313" key="4">
    <source>
        <dbReference type="Proteomes" id="UP000054466"/>
    </source>
</evidence>
<dbReference type="GeneID" id="27344439"/>
<dbReference type="OrthoDB" id="5322539at2759"/>
<proteinExistence type="predicted"/>
<dbReference type="VEuPathDB" id="FungiDB:PV07_05245"/>
<dbReference type="AlphaFoldDB" id="A0A0D2CGW3"/>
<keyword evidence="1" id="KW-1133">Transmembrane helix</keyword>
<accession>A0A0D2CGW3</accession>
<dbReference type="RefSeq" id="XP_016249646.1">
    <property type="nucleotide sequence ID" value="XM_016392127.1"/>
</dbReference>
<dbReference type="Proteomes" id="UP000054466">
    <property type="component" value="Unassembled WGS sequence"/>
</dbReference>
<feature type="chain" id="PRO_5002255194" evidence="2">
    <location>
        <begin position="17"/>
        <end position="447"/>
    </location>
</feature>